<reference evidence="1 2" key="1">
    <citation type="submission" date="2019-06" db="EMBL/GenBank/DDBJ databases">
        <title>Whole genome shotgun sequence of Nitrobacter winogradskyi NBRC 14297.</title>
        <authorList>
            <person name="Hosoyama A."/>
            <person name="Uohara A."/>
            <person name="Ohji S."/>
            <person name="Ichikawa N."/>
        </authorList>
    </citation>
    <scope>NUCLEOTIDE SEQUENCE [LARGE SCALE GENOMIC DNA]</scope>
    <source>
        <strain evidence="1 2">NBRC 14297</strain>
    </source>
</reference>
<evidence type="ECO:0000313" key="1">
    <source>
        <dbReference type="EMBL" id="GEC17528.1"/>
    </source>
</evidence>
<dbReference type="EMBL" id="BJNF01000115">
    <property type="protein sequence ID" value="GEC17528.1"/>
    <property type="molecule type" value="Genomic_DNA"/>
</dbReference>
<sequence>MQPCPALAQMKVHPEEYYVIRDSATKTRTVVDKRPATITNVLTPPSQPSTIVGLGVFKTREEAEAALKKMDVCDDEDTRDDKHND</sequence>
<dbReference type="Proteomes" id="UP000318825">
    <property type="component" value="Unassembled WGS sequence"/>
</dbReference>
<evidence type="ECO:0000313" key="2">
    <source>
        <dbReference type="Proteomes" id="UP000318825"/>
    </source>
</evidence>
<name>A0A4Y3WG66_NITWI</name>
<gene>
    <name evidence="1" type="ORF">NWI01_34200</name>
</gene>
<comment type="caution">
    <text evidence="1">The sequence shown here is derived from an EMBL/GenBank/DDBJ whole genome shotgun (WGS) entry which is preliminary data.</text>
</comment>
<proteinExistence type="predicted"/>
<accession>A0A4Y3WG66</accession>
<dbReference type="AlphaFoldDB" id="A0A4Y3WG66"/>
<protein>
    <submittedName>
        <fullName evidence="1">Uncharacterized protein</fullName>
    </submittedName>
</protein>
<organism evidence="1 2">
    <name type="scientific">Nitrobacter winogradskyi</name>
    <name type="common">Nitrobacter agilis</name>
    <dbReference type="NCBI Taxonomy" id="913"/>
    <lineage>
        <taxon>Bacteria</taxon>
        <taxon>Pseudomonadati</taxon>
        <taxon>Pseudomonadota</taxon>
        <taxon>Alphaproteobacteria</taxon>
        <taxon>Hyphomicrobiales</taxon>
        <taxon>Nitrobacteraceae</taxon>
        <taxon>Nitrobacter</taxon>
    </lineage>
</organism>